<evidence type="ECO:0000313" key="5">
    <source>
        <dbReference type="EMBL" id="KAJ4827668.1"/>
    </source>
</evidence>
<accession>A0A9Q0J464</accession>
<dbReference type="Proteomes" id="UP001141552">
    <property type="component" value="Unassembled WGS sequence"/>
</dbReference>
<evidence type="ECO:0000256" key="4">
    <source>
        <dbReference type="SAM" id="MobiDB-lite"/>
    </source>
</evidence>
<keyword evidence="6" id="KW-1185">Reference proteome</keyword>
<feature type="region of interest" description="Disordered" evidence="4">
    <location>
        <begin position="306"/>
        <end position="329"/>
    </location>
</feature>
<dbReference type="PANTHER" id="PTHR12176">
    <property type="entry name" value="SAM-DEPENDENT METHYLTRANSFERASE SUPERFAMILY PROTEIN"/>
    <property type="match status" value="1"/>
</dbReference>
<dbReference type="PANTHER" id="PTHR12176:SF56">
    <property type="entry name" value="OS04G0510700 PROTEIN"/>
    <property type="match status" value="1"/>
</dbReference>
<keyword evidence="2" id="KW-0489">Methyltransferase</keyword>
<feature type="compositionally biased region" description="Acidic residues" evidence="4">
    <location>
        <begin position="310"/>
        <end position="324"/>
    </location>
</feature>
<evidence type="ECO:0000256" key="3">
    <source>
        <dbReference type="ARBA" id="ARBA00022679"/>
    </source>
</evidence>
<keyword evidence="3" id="KW-0808">Transferase</keyword>
<evidence type="ECO:0008006" key="7">
    <source>
        <dbReference type="Google" id="ProtNLM"/>
    </source>
</evidence>
<sequence>MLRRTFPGVRQITRRFCAASALTSTDVEKGYFSPEWWLKSTGHRTVFRSTSTEGNGEVSIVCRRSSQPEEKFWPEKEEWLNKRYAEVSDADCQERFKVVGYEWRTLYFNEKRNQSKVKVMAAYRESEPGSVFLMQQPNRLYYNYLDGMASLGLRTIASCGYDLSKATTGNETLRILCIGLGGGSLPLFLANAIRGADIDIVEIDPLVISVAFQEMGFPALPVVALSGECTFPEHNIINKMLWGDMEKRLHLYENDGAKFIQDTSTVYDVIYIDADDGEGEFPRHLWDRQFLKALGDRLHPEHGTVLVNLEPDDDDDDEEEEEDPGSSRLSQIGREYKDVLVGNGSNCDSSGIGFTANVVDGLATLVVSRGFWKEDSMDRNEDSLKKILESKTYELSNLLSSGNKLVQLRVRSKYEEINLTLID</sequence>
<evidence type="ECO:0000256" key="2">
    <source>
        <dbReference type="ARBA" id="ARBA00022603"/>
    </source>
</evidence>
<proteinExistence type="inferred from homology"/>
<reference evidence="5" key="1">
    <citation type="submission" date="2022-02" db="EMBL/GenBank/DDBJ databases">
        <authorList>
            <person name="Henning P.M."/>
            <person name="McCubbin A.G."/>
            <person name="Shore J.S."/>
        </authorList>
    </citation>
    <scope>NUCLEOTIDE SEQUENCE</scope>
    <source>
        <strain evidence="5">F60SS</strain>
        <tissue evidence="5">Leaves</tissue>
    </source>
</reference>
<dbReference type="Gene3D" id="3.40.50.150">
    <property type="entry name" value="Vaccinia Virus protein VP39"/>
    <property type="match status" value="1"/>
</dbReference>
<comment type="similarity">
    <text evidence="1">Belongs to the methyltransferase superfamily.</text>
</comment>
<evidence type="ECO:0000256" key="1">
    <source>
        <dbReference type="ARBA" id="ARBA00008361"/>
    </source>
</evidence>
<reference evidence="5" key="2">
    <citation type="journal article" date="2023" name="Plants (Basel)">
        <title>Annotation of the Turnera subulata (Passifloraceae) Draft Genome Reveals the S-Locus Evolved after the Divergence of Turneroideae from Passifloroideae in a Stepwise Manner.</title>
        <authorList>
            <person name="Henning P.M."/>
            <person name="Roalson E.H."/>
            <person name="Mir W."/>
            <person name="McCubbin A.G."/>
            <person name="Shore J.S."/>
        </authorList>
    </citation>
    <scope>NUCLEOTIDE SEQUENCE</scope>
    <source>
        <strain evidence="5">F60SS</strain>
    </source>
</reference>
<dbReference type="InterPro" id="IPR051419">
    <property type="entry name" value="Lys/N-term_MeTrsfase_sf"/>
</dbReference>
<dbReference type="EMBL" id="JAKUCV010006373">
    <property type="protein sequence ID" value="KAJ4827668.1"/>
    <property type="molecule type" value="Genomic_DNA"/>
</dbReference>
<gene>
    <name evidence="5" type="ORF">Tsubulata_050161</name>
</gene>
<dbReference type="SUPFAM" id="SSF53335">
    <property type="entry name" value="S-adenosyl-L-methionine-dependent methyltransferases"/>
    <property type="match status" value="1"/>
</dbReference>
<dbReference type="GO" id="GO:0008168">
    <property type="term" value="F:methyltransferase activity"/>
    <property type="evidence" value="ECO:0007669"/>
    <property type="project" value="UniProtKB-KW"/>
</dbReference>
<dbReference type="AlphaFoldDB" id="A0A9Q0J464"/>
<evidence type="ECO:0000313" key="6">
    <source>
        <dbReference type="Proteomes" id="UP001141552"/>
    </source>
</evidence>
<protein>
    <recommendedName>
        <fullName evidence="7">Methyltransferase domain-containing protein</fullName>
    </recommendedName>
</protein>
<comment type="caution">
    <text evidence="5">The sequence shown here is derived from an EMBL/GenBank/DDBJ whole genome shotgun (WGS) entry which is preliminary data.</text>
</comment>
<dbReference type="OrthoDB" id="411785at2759"/>
<name>A0A9Q0J464_9ROSI</name>
<dbReference type="InterPro" id="IPR029063">
    <property type="entry name" value="SAM-dependent_MTases_sf"/>
</dbReference>
<organism evidence="5 6">
    <name type="scientific">Turnera subulata</name>
    <dbReference type="NCBI Taxonomy" id="218843"/>
    <lineage>
        <taxon>Eukaryota</taxon>
        <taxon>Viridiplantae</taxon>
        <taxon>Streptophyta</taxon>
        <taxon>Embryophyta</taxon>
        <taxon>Tracheophyta</taxon>
        <taxon>Spermatophyta</taxon>
        <taxon>Magnoliopsida</taxon>
        <taxon>eudicotyledons</taxon>
        <taxon>Gunneridae</taxon>
        <taxon>Pentapetalae</taxon>
        <taxon>rosids</taxon>
        <taxon>fabids</taxon>
        <taxon>Malpighiales</taxon>
        <taxon>Passifloraceae</taxon>
        <taxon>Turnera</taxon>
    </lineage>
</organism>
<dbReference type="GO" id="GO:0032259">
    <property type="term" value="P:methylation"/>
    <property type="evidence" value="ECO:0007669"/>
    <property type="project" value="UniProtKB-KW"/>
</dbReference>